<dbReference type="InterPro" id="IPR023186">
    <property type="entry name" value="IUNH"/>
</dbReference>
<dbReference type="InterPro" id="IPR001910">
    <property type="entry name" value="Inosine/uridine_hydrolase_dom"/>
</dbReference>
<dbReference type="AlphaFoldDB" id="A0A839QKX4"/>
<dbReference type="Gene3D" id="3.90.245.10">
    <property type="entry name" value="Ribonucleoside hydrolase-like"/>
    <property type="match status" value="1"/>
</dbReference>
<dbReference type="RefSeq" id="WP_183511743.1">
    <property type="nucleotide sequence ID" value="NZ_BAABGK010000012.1"/>
</dbReference>
<dbReference type="GO" id="GO:0008477">
    <property type="term" value="F:purine nucleosidase activity"/>
    <property type="evidence" value="ECO:0007669"/>
    <property type="project" value="UniProtKB-EC"/>
</dbReference>
<dbReference type="GO" id="GO:0006152">
    <property type="term" value="P:purine nucleoside catabolic process"/>
    <property type="evidence" value="ECO:0007669"/>
    <property type="project" value="TreeGrafter"/>
</dbReference>
<dbReference type="CDD" id="cd02650">
    <property type="entry name" value="nuc_hydro_CaPnhB"/>
    <property type="match status" value="1"/>
</dbReference>
<dbReference type="EC" id="3.2.2.1" evidence="4"/>
<dbReference type="GO" id="GO:0005829">
    <property type="term" value="C:cytosol"/>
    <property type="evidence" value="ECO:0007669"/>
    <property type="project" value="TreeGrafter"/>
</dbReference>
<proteinExistence type="predicted"/>
<dbReference type="Proteomes" id="UP000523000">
    <property type="component" value="Unassembled WGS sequence"/>
</dbReference>
<evidence type="ECO:0000259" key="3">
    <source>
        <dbReference type="Pfam" id="PF01156"/>
    </source>
</evidence>
<evidence type="ECO:0000256" key="1">
    <source>
        <dbReference type="ARBA" id="ARBA00022801"/>
    </source>
</evidence>
<dbReference type="SUPFAM" id="SSF53590">
    <property type="entry name" value="Nucleoside hydrolase"/>
    <property type="match status" value="1"/>
</dbReference>
<dbReference type="Pfam" id="PF01156">
    <property type="entry name" value="IU_nuc_hydro"/>
    <property type="match status" value="1"/>
</dbReference>
<dbReference type="PANTHER" id="PTHR12304">
    <property type="entry name" value="INOSINE-URIDINE PREFERRING NUCLEOSIDE HYDROLASE"/>
    <property type="match status" value="1"/>
</dbReference>
<sequence>MDIKDTRTIYLDCDTGIDDSLALAFLLAAPGTDLVGIGAVSGNVSAAQGAQNTLDLLELAGRGDIPVAIGAHDPLAGHFDGGVPHIHGDNGIGNIKLHPAQATTTGTSAAELLISLSHDHPGELSIVAIGPLTNIALALAIDPSLPTRIKDVTIMGGAALVAGNVSPVAEANIWNDPEAAALTLAARWDLTLVPLDVTLENILEEEQRVALEESPIPVVSSIGRILDFYFDFYVGLYGRRASAMHDPLAAAIATGAIIPTNAPRVAIEVDTTRGPGRGQTICDLRGQRMGPVDQPGAHCRVVLGTDIPLPPVLVEHLLAYKIPAER</sequence>
<gene>
    <name evidence="4" type="ORF">E9229_002661</name>
</gene>
<keyword evidence="1 4" id="KW-0378">Hydrolase</keyword>
<dbReference type="EMBL" id="JACHVS010000001">
    <property type="protein sequence ID" value="MBB2996470.1"/>
    <property type="molecule type" value="Genomic_DNA"/>
</dbReference>
<keyword evidence="5" id="KW-1185">Reference proteome</keyword>
<feature type="domain" description="Inosine/uridine-preferring nucleoside hydrolase" evidence="3">
    <location>
        <begin position="9"/>
        <end position="306"/>
    </location>
</feature>
<comment type="caution">
    <text evidence="4">The sequence shown here is derived from an EMBL/GenBank/DDBJ whole genome shotgun (WGS) entry which is preliminary data.</text>
</comment>
<accession>A0A839QKX4</accession>
<organism evidence="4 5">
    <name type="scientific">Paeniglutamicibacter cryotolerans</name>
    <dbReference type="NCBI Taxonomy" id="670079"/>
    <lineage>
        <taxon>Bacteria</taxon>
        <taxon>Bacillati</taxon>
        <taxon>Actinomycetota</taxon>
        <taxon>Actinomycetes</taxon>
        <taxon>Micrococcales</taxon>
        <taxon>Micrococcaceae</taxon>
        <taxon>Paeniglutamicibacter</taxon>
    </lineage>
</organism>
<dbReference type="InterPro" id="IPR036452">
    <property type="entry name" value="Ribo_hydro-like"/>
</dbReference>
<evidence type="ECO:0000313" key="5">
    <source>
        <dbReference type="Proteomes" id="UP000523000"/>
    </source>
</evidence>
<reference evidence="4 5" key="1">
    <citation type="submission" date="2020-08" db="EMBL/GenBank/DDBJ databases">
        <title>Sequencing the genomes of 1000 actinobacteria strains.</title>
        <authorList>
            <person name="Klenk H.-P."/>
        </authorList>
    </citation>
    <scope>NUCLEOTIDE SEQUENCE [LARGE SCALE GENOMIC DNA]</scope>
    <source>
        <strain evidence="4 5">DSM 22826</strain>
    </source>
</reference>
<evidence type="ECO:0000256" key="2">
    <source>
        <dbReference type="ARBA" id="ARBA00023295"/>
    </source>
</evidence>
<protein>
    <submittedName>
        <fullName evidence="4">Purine nucleosidase</fullName>
        <ecNumber evidence="4">3.2.2.1</ecNumber>
    </submittedName>
</protein>
<name>A0A839QKX4_9MICC</name>
<dbReference type="PANTHER" id="PTHR12304:SF4">
    <property type="entry name" value="URIDINE NUCLEOSIDASE"/>
    <property type="match status" value="1"/>
</dbReference>
<evidence type="ECO:0000313" key="4">
    <source>
        <dbReference type="EMBL" id="MBB2996470.1"/>
    </source>
</evidence>
<keyword evidence="2 4" id="KW-0326">Glycosidase</keyword>